<dbReference type="AlphaFoldDB" id="A0A2M7G1S5"/>
<evidence type="ECO:0000256" key="2">
    <source>
        <dbReference type="ARBA" id="ARBA00022840"/>
    </source>
</evidence>
<dbReference type="SUPFAM" id="SSF52540">
    <property type="entry name" value="P-loop containing nucleoside triphosphate hydrolases"/>
    <property type="match status" value="1"/>
</dbReference>
<dbReference type="Pfam" id="PF17863">
    <property type="entry name" value="AAA_lid_2"/>
    <property type="match status" value="1"/>
</dbReference>
<reference evidence="6 7" key="1">
    <citation type="submission" date="2017-09" db="EMBL/GenBank/DDBJ databases">
        <title>Depth-based differentiation of microbial function through sediment-hosted aquifers and enrichment of novel symbionts in the deep terrestrial subsurface.</title>
        <authorList>
            <person name="Probst A.J."/>
            <person name="Ladd B."/>
            <person name="Jarett J.K."/>
            <person name="Geller-Mcgrath D.E."/>
            <person name="Sieber C.M."/>
            <person name="Emerson J.B."/>
            <person name="Anantharaman K."/>
            <person name="Thomas B.C."/>
            <person name="Malmstrom R."/>
            <person name="Stieglmeier M."/>
            <person name="Klingl A."/>
            <person name="Woyke T."/>
            <person name="Ryan C.M."/>
            <person name="Banfield J.F."/>
        </authorList>
    </citation>
    <scope>NUCLEOTIDE SEQUENCE [LARGE SCALE GENOMIC DNA]</scope>
    <source>
        <strain evidence="6">CG17_big_fil_post_rev_8_21_14_2_50_48_46</strain>
    </source>
</reference>
<dbReference type="FunFam" id="3.40.50.300:FF:000640">
    <property type="entry name" value="MoxR family ATPase"/>
    <property type="match status" value="1"/>
</dbReference>
<dbReference type="Gene3D" id="3.40.50.300">
    <property type="entry name" value="P-loop containing nucleotide triphosphate hydrolases"/>
    <property type="match status" value="1"/>
</dbReference>
<protein>
    <recommendedName>
        <fullName evidence="8">Magnesium chelatase</fullName>
    </recommendedName>
</protein>
<dbReference type="PANTHER" id="PTHR42759">
    <property type="entry name" value="MOXR FAMILY PROTEIN"/>
    <property type="match status" value="1"/>
</dbReference>
<dbReference type="InterPro" id="IPR050764">
    <property type="entry name" value="CbbQ/NirQ/NorQ/GpvN"/>
</dbReference>
<feature type="domain" description="ChlI/MoxR AAA lid" evidence="5">
    <location>
        <begin position="232"/>
        <end position="302"/>
    </location>
</feature>
<dbReference type="InterPro" id="IPR027417">
    <property type="entry name" value="P-loop_NTPase"/>
</dbReference>
<dbReference type="PIRSF" id="PIRSF002849">
    <property type="entry name" value="AAA_ATPase_chaperone_MoxR_prd"/>
    <property type="match status" value="1"/>
</dbReference>
<dbReference type="InterPro" id="IPR011703">
    <property type="entry name" value="ATPase_AAA-3"/>
</dbReference>
<evidence type="ECO:0000256" key="1">
    <source>
        <dbReference type="ARBA" id="ARBA00022741"/>
    </source>
</evidence>
<sequence length="312" mass="34446">MEFSLAPALKELRAALNRVILGKPEQIELMLVALLARGHVLLEDIPGIGKTTLAKAFALATGCDFSRIQFTPDLLPSDVIGASIYNPVDHAFHFKQGPVFTQILMADEINRASPRTQSSLLEVMAEQQVTVDGQRVALASPFMVIATQNPVEFQGTYPLPEAQLDRFMLRLSLGYPSSDQELAMLYQHEYTLPLQALKPLLSPEEICDFQEEVKKVTVHQDLGTYIIRLIEASRQHSAVQLGASPRGGLALFQAVKARALLEGRNYVLPEDVKALAEPVLAHRLLLDSKARYQGISKTEVIEACLKQVAVPR</sequence>
<evidence type="ECO:0000313" key="7">
    <source>
        <dbReference type="Proteomes" id="UP000231019"/>
    </source>
</evidence>
<evidence type="ECO:0008006" key="8">
    <source>
        <dbReference type="Google" id="ProtNLM"/>
    </source>
</evidence>
<evidence type="ECO:0000313" key="6">
    <source>
        <dbReference type="EMBL" id="PIW15695.1"/>
    </source>
</evidence>
<keyword evidence="1" id="KW-0547">Nucleotide-binding</keyword>
<dbReference type="InterPro" id="IPR041628">
    <property type="entry name" value="ChlI/MoxR_AAA_lid"/>
</dbReference>
<dbReference type="Gene3D" id="1.10.8.80">
    <property type="entry name" value="Magnesium chelatase subunit I, C-Terminal domain"/>
    <property type="match status" value="1"/>
</dbReference>
<dbReference type="PANTHER" id="PTHR42759:SF5">
    <property type="entry name" value="METHANOL DEHYDROGENASE REGULATOR"/>
    <property type="match status" value="1"/>
</dbReference>
<evidence type="ECO:0000259" key="4">
    <source>
        <dbReference type="Pfam" id="PF07726"/>
    </source>
</evidence>
<evidence type="ECO:0000256" key="3">
    <source>
        <dbReference type="ARBA" id="ARBA00061607"/>
    </source>
</evidence>
<comment type="similarity">
    <text evidence="3">Belongs to the MoxR family.</text>
</comment>
<dbReference type="GO" id="GO:0016887">
    <property type="term" value="F:ATP hydrolysis activity"/>
    <property type="evidence" value="ECO:0007669"/>
    <property type="project" value="InterPro"/>
</dbReference>
<dbReference type="EMBL" id="PFFQ01000047">
    <property type="protein sequence ID" value="PIW15695.1"/>
    <property type="molecule type" value="Genomic_DNA"/>
</dbReference>
<dbReference type="GO" id="GO:0005524">
    <property type="term" value="F:ATP binding"/>
    <property type="evidence" value="ECO:0007669"/>
    <property type="project" value="UniProtKB-KW"/>
</dbReference>
<accession>A0A2M7G1S5</accession>
<organism evidence="6 7">
    <name type="scientific">bacterium (Candidatus Blackallbacteria) CG17_big_fil_post_rev_8_21_14_2_50_48_46</name>
    <dbReference type="NCBI Taxonomy" id="2014261"/>
    <lineage>
        <taxon>Bacteria</taxon>
        <taxon>Candidatus Blackallbacteria</taxon>
    </lineage>
</organism>
<evidence type="ECO:0000259" key="5">
    <source>
        <dbReference type="Pfam" id="PF17863"/>
    </source>
</evidence>
<name>A0A2M7G1S5_9BACT</name>
<feature type="domain" description="ATPase AAA-3" evidence="4">
    <location>
        <begin position="39"/>
        <end position="169"/>
    </location>
</feature>
<gene>
    <name evidence="6" type="ORF">COW36_16290</name>
</gene>
<dbReference type="Pfam" id="PF07726">
    <property type="entry name" value="AAA_3"/>
    <property type="match status" value="1"/>
</dbReference>
<comment type="caution">
    <text evidence="6">The sequence shown here is derived from an EMBL/GenBank/DDBJ whole genome shotgun (WGS) entry which is preliminary data.</text>
</comment>
<proteinExistence type="inferred from homology"/>
<keyword evidence="2" id="KW-0067">ATP-binding</keyword>
<dbReference type="CDD" id="cd00009">
    <property type="entry name" value="AAA"/>
    <property type="match status" value="1"/>
</dbReference>
<dbReference type="Proteomes" id="UP000231019">
    <property type="component" value="Unassembled WGS sequence"/>
</dbReference>